<feature type="domain" description="Outer membrane protein beta-barrel" evidence="2">
    <location>
        <begin position="373"/>
        <end position="756"/>
    </location>
</feature>
<accession>A0AA91TJL3</accession>
<evidence type="ECO:0000313" key="4">
    <source>
        <dbReference type="Proteomes" id="UP000215155"/>
    </source>
</evidence>
<dbReference type="AlphaFoldDB" id="A0AA91TJL3"/>
<keyword evidence="1" id="KW-0732">Signal</keyword>
<evidence type="ECO:0000259" key="2">
    <source>
        <dbReference type="Pfam" id="PF14905"/>
    </source>
</evidence>
<dbReference type="SUPFAM" id="SSF49464">
    <property type="entry name" value="Carboxypeptidase regulatory domain-like"/>
    <property type="match status" value="1"/>
</dbReference>
<name>A0AA91TJL3_9BACT</name>
<dbReference type="Proteomes" id="UP000215155">
    <property type="component" value="Unassembled WGS sequence"/>
</dbReference>
<protein>
    <recommendedName>
        <fullName evidence="2">Outer membrane protein beta-barrel domain-containing protein</fullName>
    </recommendedName>
</protein>
<dbReference type="SUPFAM" id="SSF56935">
    <property type="entry name" value="Porins"/>
    <property type="match status" value="1"/>
</dbReference>
<dbReference type="EMBL" id="NMPZ01000009">
    <property type="protein sequence ID" value="OXL44120.1"/>
    <property type="molecule type" value="Genomic_DNA"/>
</dbReference>
<dbReference type="InterPro" id="IPR041700">
    <property type="entry name" value="OMP_b-brl_3"/>
</dbReference>
<proteinExistence type="predicted"/>
<dbReference type="Pfam" id="PF14905">
    <property type="entry name" value="OMP_b-brl_3"/>
    <property type="match status" value="1"/>
</dbReference>
<feature type="signal peptide" evidence="1">
    <location>
        <begin position="1"/>
        <end position="31"/>
    </location>
</feature>
<reference evidence="3 4" key="1">
    <citation type="submission" date="2017-07" db="EMBL/GenBank/DDBJ databases">
        <title>Draft genome sequence of Prevotella copri isolated from the gut of healthy adult Indian.</title>
        <authorList>
            <person name="Das B."/>
            <person name="Bag S."/>
            <person name="Ghosh T.S."/>
        </authorList>
    </citation>
    <scope>NUCLEOTIDE SEQUENCE [LARGE SCALE GENOMIC DNA]</scope>
    <source>
        <strain evidence="3 4">Indica</strain>
    </source>
</reference>
<comment type="caution">
    <text evidence="3">The sequence shown here is derived from an EMBL/GenBank/DDBJ whole genome shotgun (WGS) entry which is preliminary data.</text>
</comment>
<feature type="chain" id="PRO_5041669913" description="Outer membrane protein beta-barrel domain-containing protein" evidence="1">
    <location>
        <begin position="32"/>
        <end position="777"/>
    </location>
</feature>
<evidence type="ECO:0000313" key="3">
    <source>
        <dbReference type="EMBL" id="OXL44120.1"/>
    </source>
</evidence>
<gene>
    <name evidence="3" type="ORF">CFT61_07020</name>
</gene>
<dbReference type="Pfam" id="PF13715">
    <property type="entry name" value="CarbopepD_reg_2"/>
    <property type="match status" value="1"/>
</dbReference>
<organism evidence="3 4">
    <name type="scientific">Segatella copri</name>
    <dbReference type="NCBI Taxonomy" id="165179"/>
    <lineage>
        <taxon>Bacteria</taxon>
        <taxon>Pseudomonadati</taxon>
        <taxon>Bacteroidota</taxon>
        <taxon>Bacteroidia</taxon>
        <taxon>Bacteroidales</taxon>
        <taxon>Prevotellaceae</taxon>
        <taxon>Segatella</taxon>
    </lineage>
</organism>
<sequence>MVTLTKFLKEKIMKKKILLPFLCIATMPAMAQHITGKIINEQGEALPYANVFLLNQQDSTFIKGTVSDENGAFSLNGYQNGDILKVSTMGYKTNYLICHNESIGNITLQDDAKLLGEVVVKGHRNYVKSNNMGLTVSMIGNPLSKLGSALDAIKQMPLIDGIGNNISVLGKGTPEIYINQRKVRDNSELQQLSSQNIERVEIITNPGAKYEADVKSVIIIHTKKQDTGWAGLAKAGATLSDVSYGRTGLDLSWTGSNRLGVYAGANYAGDGEKQTGYYLEKFGNNEYETKTNTTYKNRAHKLNANIGASYDFGANSLGIRYEFSRKPKGKYSSTNDIQTNVEPENAQLESTSEQSKQNTRHYLNSYAILKFGEKKNYQLAADVDYLYNYSNELSDVNEQGENYANHIGTVSHSNNHLVAGKANFTASWKAVTLDLGTQYSYTKTRQSFVGSTSHDEALFDASHDEERQHLTAGYITANWQLSPSWSARTELRVENTDFAYILNGEKVAEQSKSFTDWLPYVSIDYQNDNLSLGLSYSSSVDRPSYSMLSNTYSYASHTSWMLGNPLLKSSLERELSLDVSYLKMSLSLSYVHSMRELATTYSYMENKKVNIIKNVNLPSYDYFQMVAGQRLDIGIWHPTLYGVLRLQKLEYGNPEKSYNKPLFNMTMRNRFDLPWGIYAYFDGIWVSKGYSATNYTKGYVLLDMGLNKSLGNWAFTIYWNDCFKLWRQKNLIETNGVSFYQNLKGGVHNVSLNVTYSFNKKKSYRGKGAAREEINRL</sequence>
<evidence type="ECO:0000256" key="1">
    <source>
        <dbReference type="SAM" id="SignalP"/>
    </source>
</evidence>
<dbReference type="InterPro" id="IPR008969">
    <property type="entry name" value="CarboxyPept-like_regulatory"/>
</dbReference>